<evidence type="ECO:0000313" key="3">
    <source>
        <dbReference type="EMBL" id="MBW4670181.1"/>
    </source>
</evidence>
<evidence type="ECO:0000256" key="1">
    <source>
        <dbReference type="SAM" id="MobiDB-lite"/>
    </source>
</evidence>
<protein>
    <submittedName>
        <fullName evidence="3">PEP-CTERM sorting domain-containing protein</fullName>
    </submittedName>
</protein>
<accession>A0A951UV07</accession>
<evidence type="ECO:0000313" key="4">
    <source>
        <dbReference type="Proteomes" id="UP000729701"/>
    </source>
</evidence>
<dbReference type="EMBL" id="JAHHGZ010000028">
    <property type="protein sequence ID" value="MBW4670181.1"/>
    <property type="molecule type" value="Genomic_DNA"/>
</dbReference>
<reference evidence="3" key="2">
    <citation type="journal article" date="2022" name="Microbiol. Resour. Announc.">
        <title>Metagenome Sequencing to Explore Phylogenomics of Terrestrial Cyanobacteria.</title>
        <authorList>
            <person name="Ward R.D."/>
            <person name="Stajich J.E."/>
            <person name="Johansen J.R."/>
            <person name="Huntemann M."/>
            <person name="Clum A."/>
            <person name="Foster B."/>
            <person name="Foster B."/>
            <person name="Roux S."/>
            <person name="Palaniappan K."/>
            <person name="Varghese N."/>
            <person name="Mukherjee S."/>
            <person name="Reddy T.B.K."/>
            <person name="Daum C."/>
            <person name="Copeland A."/>
            <person name="Chen I.A."/>
            <person name="Ivanova N.N."/>
            <person name="Kyrpides N.C."/>
            <person name="Shapiro N."/>
            <person name="Eloe-Fadrosh E.A."/>
            <person name="Pietrasiak N."/>
        </authorList>
    </citation>
    <scope>NUCLEOTIDE SEQUENCE</scope>
    <source>
        <strain evidence="3">GSE-NOS-MK-12-04C</strain>
    </source>
</reference>
<dbReference type="NCBIfam" id="NF041929">
    <property type="entry name" value="Xrt_dep_XDP2"/>
    <property type="match status" value="1"/>
</dbReference>
<dbReference type="Proteomes" id="UP000729701">
    <property type="component" value="Unassembled WGS sequence"/>
</dbReference>
<comment type="caution">
    <text evidence="3">The sequence shown here is derived from an EMBL/GenBank/DDBJ whole genome shotgun (WGS) entry which is preliminary data.</text>
</comment>
<reference evidence="3" key="1">
    <citation type="submission" date="2021-05" db="EMBL/GenBank/DDBJ databases">
        <authorList>
            <person name="Pietrasiak N."/>
            <person name="Ward R."/>
            <person name="Stajich J.E."/>
            <person name="Kurbessoian T."/>
        </authorList>
    </citation>
    <scope>NUCLEOTIDE SEQUENCE</scope>
    <source>
        <strain evidence="3">GSE-NOS-MK-12-04C</strain>
    </source>
</reference>
<organism evidence="3 4">
    <name type="scientific">Cyanomargarita calcarea GSE-NOS-MK-12-04C</name>
    <dbReference type="NCBI Taxonomy" id="2839659"/>
    <lineage>
        <taxon>Bacteria</taxon>
        <taxon>Bacillati</taxon>
        <taxon>Cyanobacteriota</taxon>
        <taxon>Cyanophyceae</taxon>
        <taxon>Nostocales</taxon>
        <taxon>Cyanomargaritaceae</taxon>
        <taxon>Cyanomargarita</taxon>
    </lineage>
</organism>
<gene>
    <name evidence="3" type="ORF">KME60_22910</name>
</gene>
<feature type="region of interest" description="Disordered" evidence="1">
    <location>
        <begin position="75"/>
        <end position="101"/>
    </location>
</feature>
<keyword evidence="2" id="KW-0732">Signal</keyword>
<feature type="chain" id="PRO_5037351167" evidence="2">
    <location>
        <begin position="21"/>
        <end position="275"/>
    </location>
</feature>
<dbReference type="NCBIfam" id="TIGR02595">
    <property type="entry name" value="PEP_CTERM"/>
    <property type="match status" value="1"/>
</dbReference>
<feature type="signal peptide" evidence="2">
    <location>
        <begin position="1"/>
        <end position="20"/>
    </location>
</feature>
<proteinExistence type="predicted"/>
<dbReference type="InterPro" id="IPR013424">
    <property type="entry name" value="Ice-binding_C"/>
</dbReference>
<sequence>MKLTNLIASISLVIGSVVMAANSAQAASFTSNVNQKTDSKADILLQSITQNGTTFNDFTYVSEVKALTNTARKNTNVNSGAASTDRGDNATSPVTASEDPDRNELAKFLGNNNLNNIVDTEDDGTFEMDLIFKNAIFANLQGTDSLFFWERNMNSDLLIQAFDQTGMLIGNSLKLLRQSQTNAGFQIDTTEIGSAQKVGNWGVKLEELGVTSLSGIRVISEGAAFNGPDFKLIARTGVSKSVPEPGMLLGLGTLAGAAFLLRRKSEQNSAIKAAQ</sequence>
<evidence type="ECO:0000256" key="2">
    <source>
        <dbReference type="SAM" id="SignalP"/>
    </source>
</evidence>
<dbReference type="AlphaFoldDB" id="A0A951UV07"/>
<name>A0A951UV07_9CYAN</name>